<dbReference type="InterPro" id="IPR003828">
    <property type="entry name" value="QueH"/>
</dbReference>
<evidence type="ECO:0000313" key="10">
    <source>
        <dbReference type="EMBL" id="GAH80643.1"/>
    </source>
</evidence>
<gene>
    <name evidence="10" type="ORF">S03H2_55482</name>
</gene>
<evidence type="ECO:0000256" key="7">
    <source>
        <dbReference type="ARBA" id="ARBA00023014"/>
    </source>
</evidence>
<evidence type="ECO:0000256" key="9">
    <source>
        <dbReference type="ARBA" id="ARBA00023284"/>
    </source>
</evidence>
<dbReference type="HAMAP" id="MF_02089">
    <property type="entry name" value="QueH"/>
    <property type="match status" value="1"/>
</dbReference>
<keyword evidence="6" id="KW-0408">Iron</keyword>
<keyword evidence="1" id="KW-0004">4Fe-4S</keyword>
<keyword evidence="3" id="KW-0479">Metal-binding</keyword>
<keyword evidence="7" id="KW-0411">Iron-sulfur</keyword>
<dbReference type="GO" id="GO:0008616">
    <property type="term" value="P:tRNA queuosine(34) biosynthetic process"/>
    <property type="evidence" value="ECO:0007669"/>
    <property type="project" value="UniProtKB-KW"/>
</dbReference>
<accession>X1KF02</accession>
<protein>
    <submittedName>
        <fullName evidence="10">Uncharacterized protein</fullName>
    </submittedName>
</protein>
<comment type="caution">
    <text evidence="10">The sequence shown here is derived from an EMBL/GenBank/DDBJ whole genome shotgun (WGS) entry which is preliminary data.</text>
</comment>
<evidence type="ECO:0000256" key="3">
    <source>
        <dbReference type="ARBA" id="ARBA00022723"/>
    </source>
</evidence>
<evidence type="ECO:0000256" key="6">
    <source>
        <dbReference type="ARBA" id="ARBA00023004"/>
    </source>
</evidence>
<evidence type="ECO:0000256" key="5">
    <source>
        <dbReference type="ARBA" id="ARBA00023002"/>
    </source>
</evidence>
<feature type="non-terminal residue" evidence="10">
    <location>
        <position position="1"/>
    </location>
</feature>
<reference evidence="10" key="1">
    <citation type="journal article" date="2014" name="Front. Microbiol.">
        <title>High frequency of phylogenetically diverse reductive dehalogenase-homologous genes in deep subseafloor sedimentary metagenomes.</title>
        <authorList>
            <person name="Kawai M."/>
            <person name="Futagami T."/>
            <person name="Toyoda A."/>
            <person name="Takaki Y."/>
            <person name="Nishi S."/>
            <person name="Hori S."/>
            <person name="Arai W."/>
            <person name="Tsubouchi T."/>
            <person name="Morono Y."/>
            <person name="Uchiyama I."/>
            <person name="Ito T."/>
            <person name="Fujiyama A."/>
            <person name="Inagaki F."/>
            <person name="Takami H."/>
        </authorList>
    </citation>
    <scope>NUCLEOTIDE SEQUENCE</scope>
    <source>
        <strain evidence="10">Expedition CK06-06</strain>
    </source>
</reference>
<keyword evidence="4" id="KW-0671">Queuosine biosynthesis</keyword>
<proteinExistence type="inferred from homology"/>
<keyword evidence="8" id="KW-1015">Disulfide bond</keyword>
<dbReference type="GO" id="GO:0046872">
    <property type="term" value="F:metal ion binding"/>
    <property type="evidence" value="ECO:0007669"/>
    <property type="project" value="UniProtKB-KW"/>
</dbReference>
<evidence type="ECO:0000256" key="8">
    <source>
        <dbReference type="ARBA" id="ARBA00023157"/>
    </source>
</evidence>
<dbReference type="EMBL" id="BARU01035440">
    <property type="protein sequence ID" value="GAH80643.1"/>
    <property type="molecule type" value="Genomic_DNA"/>
</dbReference>
<name>X1KF02_9ZZZZ</name>
<keyword evidence="5" id="KW-0560">Oxidoreductase</keyword>
<evidence type="ECO:0000256" key="2">
    <source>
        <dbReference type="ARBA" id="ARBA00022694"/>
    </source>
</evidence>
<keyword evidence="9" id="KW-0676">Redox-active center</keyword>
<sequence length="184" mass="20691">HVCCGPCATAVIERVVSCFAVVCFWYNPNIEPTAEYERRLAGMRTVAQAMGVPLAEGQRDIEGWQEAIAGWEDEPEGGRRCPICFEYRLHGAAEYAQARNMDYLATTLTVSPHQDSALINSLGKRLAEAARVKFVAEIWRKEGGFQRSVELSKQLNLYRQDYCGCIYSLQSAELSREWMPQTGC</sequence>
<dbReference type="Pfam" id="PF02677">
    <property type="entry name" value="QueH"/>
    <property type="match status" value="1"/>
</dbReference>
<keyword evidence="2" id="KW-0819">tRNA processing</keyword>
<dbReference type="GO" id="GO:0051539">
    <property type="term" value="F:4 iron, 4 sulfur cluster binding"/>
    <property type="evidence" value="ECO:0007669"/>
    <property type="project" value="UniProtKB-KW"/>
</dbReference>
<evidence type="ECO:0000256" key="1">
    <source>
        <dbReference type="ARBA" id="ARBA00022485"/>
    </source>
</evidence>
<dbReference type="PANTHER" id="PTHR36701">
    <property type="entry name" value="EPOXYQUEUOSINE REDUCTASE QUEH"/>
    <property type="match status" value="1"/>
</dbReference>
<dbReference type="PANTHER" id="PTHR36701:SF1">
    <property type="entry name" value="EPOXYQUEUOSINE REDUCTASE QUEH"/>
    <property type="match status" value="1"/>
</dbReference>
<dbReference type="GO" id="GO:0016491">
    <property type="term" value="F:oxidoreductase activity"/>
    <property type="evidence" value="ECO:0007669"/>
    <property type="project" value="UniProtKB-KW"/>
</dbReference>
<dbReference type="AlphaFoldDB" id="X1KF02"/>
<organism evidence="10">
    <name type="scientific">marine sediment metagenome</name>
    <dbReference type="NCBI Taxonomy" id="412755"/>
    <lineage>
        <taxon>unclassified sequences</taxon>
        <taxon>metagenomes</taxon>
        <taxon>ecological metagenomes</taxon>
    </lineage>
</organism>
<evidence type="ECO:0000256" key="4">
    <source>
        <dbReference type="ARBA" id="ARBA00022785"/>
    </source>
</evidence>